<evidence type="ECO:0000313" key="3">
    <source>
        <dbReference type="EMBL" id="KCZ97768.1"/>
    </source>
</evidence>
<sequence>MGNHSSGERYLRSVNELLDGLESASQTGTGDSLAEQGSQEVDVASRRVPAGLSRTEFIKMDDFLKTSGVVACGLATSLLTVLLVTAIGHFTGFDLYTLSFFFIIPVGALICGAAAASGYYFGSLYFHTRPNALLILQMIVIAGITQILIYYAQYATLMVEGFRARDLISFQEYVELSLTTAQYSMGRGLQHNMGEVGQAGYWLAAIQFVGFLLGGFAMFINLRNKLTCRPCNKYLRTLSKTGKSFDTIEKLADYYDTLMTLPVDGPDFAEMIQTNHIARGETVYTIGIELHGCPDCKGQECSPSATV</sequence>
<evidence type="ECO:0000256" key="1">
    <source>
        <dbReference type="SAM" id="MobiDB-lite"/>
    </source>
</evidence>
<dbReference type="Proteomes" id="UP000027100">
    <property type="component" value="Unassembled WGS sequence"/>
</dbReference>
<organism evidence="3 4">
    <name type="scientific">Hyphomonas polymorpha PS728</name>
    <dbReference type="NCBI Taxonomy" id="1280954"/>
    <lineage>
        <taxon>Bacteria</taxon>
        <taxon>Pseudomonadati</taxon>
        <taxon>Pseudomonadota</taxon>
        <taxon>Alphaproteobacteria</taxon>
        <taxon>Hyphomonadales</taxon>
        <taxon>Hyphomonadaceae</taxon>
        <taxon>Hyphomonas</taxon>
    </lineage>
</organism>
<protein>
    <submittedName>
        <fullName evidence="3">Uncharacterized protein</fullName>
    </submittedName>
</protein>
<feature type="compositionally biased region" description="Polar residues" evidence="1">
    <location>
        <begin position="23"/>
        <end position="39"/>
    </location>
</feature>
<accession>A0A062VBZ4</accession>
<dbReference type="EMBL" id="ARYM01000015">
    <property type="protein sequence ID" value="KCZ97768.1"/>
    <property type="molecule type" value="Genomic_DNA"/>
</dbReference>
<comment type="caution">
    <text evidence="3">The sequence shown here is derived from an EMBL/GenBank/DDBJ whole genome shotgun (WGS) entry which is preliminary data.</text>
</comment>
<feature type="transmembrane region" description="Helical" evidence="2">
    <location>
        <begin position="96"/>
        <end position="121"/>
    </location>
</feature>
<feature type="region of interest" description="Disordered" evidence="1">
    <location>
        <begin position="23"/>
        <end position="42"/>
    </location>
</feature>
<keyword evidence="2" id="KW-1133">Transmembrane helix</keyword>
<feature type="transmembrane region" description="Helical" evidence="2">
    <location>
        <begin position="68"/>
        <end position="90"/>
    </location>
</feature>
<evidence type="ECO:0000256" key="2">
    <source>
        <dbReference type="SAM" id="Phobius"/>
    </source>
</evidence>
<feature type="transmembrane region" description="Helical" evidence="2">
    <location>
        <begin position="199"/>
        <end position="220"/>
    </location>
</feature>
<feature type="transmembrane region" description="Helical" evidence="2">
    <location>
        <begin position="133"/>
        <end position="152"/>
    </location>
</feature>
<name>A0A062VBZ4_9PROT</name>
<keyword evidence="2" id="KW-0472">Membrane</keyword>
<gene>
    <name evidence="3" type="ORF">HPO_12975</name>
</gene>
<proteinExistence type="predicted"/>
<keyword evidence="2" id="KW-0812">Transmembrane</keyword>
<reference evidence="3 4" key="1">
    <citation type="journal article" date="2014" name="Antonie Van Leeuwenhoek">
        <title>Hyphomonas beringensis sp. nov. and Hyphomonas chukchiensis sp. nov., isolated from surface seawater of the Bering Sea and Chukchi Sea.</title>
        <authorList>
            <person name="Li C."/>
            <person name="Lai Q."/>
            <person name="Li G."/>
            <person name="Dong C."/>
            <person name="Wang J."/>
            <person name="Liao Y."/>
            <person name="Shao Z."/>
        </authorList>
    </citation>
    <scope>NUCLEOTIDE SEQUENCE [LARGE SCALE GENOMIC DNA]</scope>
    <source>
        <strain evidence="3 4">PS728</strain>
    </source>
</reference>
<feature type="non-terminal residue" evidence="3">
    <location>
        <position position="307"/>
    </location>
</feature>
<keyword evidence="4" id="KW-1185">Reference proteome</keyword>
<dbReference type="AlphaFoldDB" id="A0A062VBZ4"/>
<evidence type="ECO:0000313" key="4">
    <source>
        <dbReference type="Proteomes" id="UP000027100"/>
    </source>
</evidence>